<keyword evidence="2" id="KW-1185">Reference proteome</keyword>
<dbReference type="RefSeq" id="XP_013019540.1">
    <property type="nucleotide sequence ID" value="XM_013164086.1"/>
</dbReference>
<dbReference type="Proteomes" id="UP000016088">
    <property type="component" value="Unassembled WGS sequence"/>
</dbReference>
<dbReference type="HOGENOM" id="CLU_2279106_0_0_1"/>
<reference evidence="1 2" key="1">
    <citation type="journal article" date="2011" name="Science">
        <title>Comparative functional genomics of the fission yeasts.</title>
        <authorList>
            <person name="Rhind N."/>
            <person name="Chen Z."/>
            <person name="Yassour M."/>
            <person name="Thompson D.A."/>
            <person name="Haas B.J."/>
            <person name="Habib N."/>
            <person name="Wapinski I."/>
            <person name="Roy S."/>
            <person name="Lin M.F."/>
            <person name="Heiman D.I."/>
            <person name="Young S.K."/>
            <person name="Furuya K."/>
            <person name="Guo Y."/>
            <person name="Pidoux A."/>
            <person name="Chen H.M."/>
            <person name="Robbertse B."/>
            <person name="Goldberg J.M."/>
            <person name="Aoki K."/>
            <person name="Bayne E.H."/>
            <person name="Berlin A.M."/>
            <person name="Desjardins C.A."/>
            <person name="Dobbs E."/>
            <person name="Dukaj L."/>
            <person name="Fan L."/>
            <person name="FitzGerald M.G."/>
            <person name="French C."/>
            <person name="Gujja S."/>
            <person name="Hansen K."/>
            <person name="Keifenheim D."/>
            <person name="Levin J.Z."/>
            <person name="Mosher R.A."/>
            <person name="Mueller C.A."/>
            <person name="Pfiffner J."/>
            <person name="Priest M."/>
            <person name="Russ C."/>
            <person name="Smialowska A."/>
            <person name="Swoboda P."/>
            <person name="Sykes S.M."/>
            <person name="Vaughn M."/>
            <person name="Vengrova S."/>
            <person name="Yoder R."/>
            <person name="Zeng Q."/>
            <person name="Allshire R."/>
            <person name="Baulcombe D."/>
            <person name="Birren B.W."/>
            <person name="Brown W."/>
            <person name="Ekwall K."/>
            <person name="Kellis M."/>
            <person name="Leatherwood J."/>
            <person name="Levin H."/>
            <person name="Margalit H."/>
            <person name="Martienssen R."/>
            <person name="Nieduszynski C.A."/>
            <person name="Spatafora J.W."/>
            <person name="Friedman N."/>
            <person name="Dalgaard J.Z."/>
            <person name="Baumann P."/>
            <person name="Niki H."/>
            <person name="Regev A."/>
            <person name="Nusbaum C."/>
        </authorList>
    </citation>
    <scope>NUCLEOTIDE SEQUENCE [LARGE SCALE GENOMIC DNA]</scope>
    <source>
        <strain evidence="2">yFS286</strain>
    </source>
</reference>
<dbReference type="EMBL" id="KE503207">
    <property type="protein sequence ID" value="EPX73025.1"/>
    <property type="molecule type" value="Genomic_DNA"/>
</dbReference>
<dbReference type="OrthoDB" id="10334392at2759"/>
<proteinExistence type="predicted"/>
<sequence length="102" mass="12045">MHPSQTNSFKRLHQESKKHQLKIKKVGYPEEKKKLCKLLVFYGSKQKSSKVSRRNLKTQFQYLPRRTVLKMEEELFVETIKARALTTMILFLISGQVLSHLL</sequence>
<dbReference type="VEuPathDB" id="FungiDB:SOCG_05747"/>
<organism evidence="1 2">
    <name type="scientific">Schizosaccharomyces octosporus (strain yFS286)</name>
    <name type="common">Fission yeast</name>
    <name type="synonym">Octosporomyces octosporus</name>
    <dbReference type="NCBI Taxonomy" id="483514"/>
    <lineage>
        <taxon>Eukaryota</taxon>
        <taxon>Fungi</taxon>
        <taxon>Dikarya</taxon>
        <taxon>Ascomycota</taxon>
        <taxon>Taphrinomycotina</taxon>
        <taxon>Schizosaccharomycetes</taxon>
        <taxon>Schizosaccharomycetales</taxon>
        <taxon>Schizosaccharomycetaceae</taxon>
        <taxon>Schizosaccharomyces</taxon>
    </lineage>
</organism>
<evidence type="ECO:0000313" key="1">
    <source>
        <dbReference type="EMBL" id="EPX73025.1"/>
    </source>
</evidence>
<dbReference type="AlphaFoldDB" id="S9R3T7"/>
<gene>
    <name evidence="1" type="ORF">SOCG_05747</name>
</gene>
<name>S9R3T7_SCHOY</name>
<dbReference type="OMA" id="CKLLVFY"/>
<evidence type="ECO:0000313" key="2">
    <source>
        <dbReference type="Proteomes" id="UP000016088"/>
    </source>
</evidence>
<protein>
    <submittedName>
        <fullName evidence="1">Uncharacterized protein</fullName>
    </submittedName>
</protein>
<accession>S9R3T7</accession>
<dbReference type="GeneID" id="25033924"/>